<dbReference type="RefSeq" id="WP_202246248.1">
    <property type="nucleotide sequence ID" value="NZ_JAESIY010000013.1"/>
</dbReference>
<accession>A0A937K311</accession>
<dbReference type="EMBL" id="JAESIY010000013">
    <property type="protein sequence ID" value="MBL3658452.1"/>
    <property type="molecule type" value="Genomic_DNA"/>
</dbReference>
<comment type="caution">
    <text evidence="2">The sequence shown here is derived from an EMBL/GenBank/DDBJ whole genome shotgun (WGS) entry which is preliminary data.</text>
</comment>
<feature type="signal peptide" evidence="1">
    <location>
        <begin position="1"/>
        <end position="20"/>
    </location>
</feature>
<feature type="chain" id="PRO_5037345754" evidence="1">
    <location>
        <begin position="21"/>
        <end position="243"/>
    </location>
</feature>
<evidence type="ECO:0000313" key="3">
    <source>
        <dbReference type="Proteomes" id="UP000659388"/>
    </source>
</evidence>
<gene>
    <name evidence="2" type="ORF">JL102_20030</name>
</gene>
<proteinExistence type="predicted"/>
<dbReference type="AlphaFoldDB" id="A0A937K311"/>
<reference evidence="2" key="1">
    <citation type="submission" date="2021-01" db="EMBL/GenBank/DDBJ databases">
        <title>Fulvivirga kasyanovii gen. nov., sp nov., a novel member of the phylum Bacteroidetes isolated from seawater in a mussel farm.</title>
        <authorList>
            <person name="Zhao L.-H."/>
            <person name="Wang Z.-J."/>
        </authorList>
    </citation>
    <scope>NUCLEOTIDE SEQUENCE</scope>
    <source>
        <strain evidence="2">2943</strain>
    </source>
</reference>
<evidence type="ECO:0000313" key="2">
    <source>
        <dbReference type="EMBL" id="MBL3658452.1"/>
    </source>
</evidence>
<name>A0A937K311_9BACT</name>
<organism evidence="2 3">
    <name type="scientific">Fulvivirga sediminis</name>
    <dbReference type="NCBI Taxonomy" id="2803949"/>
    <lineage>
        <taxon>Bacteria</taxon>
        <taxon>Pseudomonadati</taxon>
        <taxon>Bacteroidota</taxon>
        <taxon>Cytophagia</taxon>
        <taxon>Cytophagales</taxon>
        <taxon>Fulvivirgaceae</taxon>
        <taxon>Fulvivirga</taxon>
    </lineage>
</organism>
<keyword evidence="3" id="KW-1185">Reference proteome</keyword>
<protein>
    <submittedName>
        <fullName evidence="2">DUF4198 domain-containing protein</fullName>
    </submittedName>
</protein>
<keyword evidence="1" id="KW-0732">Signal</keyword>
<dbReference type="Proteomes" id="UP000659388">
    <property type="component" value="Unassembled WGS sequence"/>
</dbReference>
<dbReference type="Pfam" id="PF10670">
    <property type="entry name" value="DUF4198"/>
    <property type="match status" value="1"/>
</dbReference>
<evidence type="ECO:0000256" key="1">
    <source>
        <dbReference type="SAM" id="SignalP"/>
    </source>
</evidence>
<sequence>MKAYNLILLFLLLTSKATFAHYLWIETSETGKKGEEQTIKVHYGEYTYGVVEDPNGENFAAVKDFELWVIAPSGKKQPIKTTIKKNAFVGSFTPKENGVYTVALNNKEIDVIDYTQYDFGIFRTHYHSTAKVIVGSEVKSSATTNDSGLTIVNASTEKAKANAEVSLQVLYKGEPVSEQEVDIYIADLWSKKLTTNEKGIVTFKLPWATKYTVETTRKEETPGTYKGKDYEFIWHCATYCIPL</sequence>
<dbReference type="InterPro" id="IPR019613">
    <property type="entry name" value="DUF4198"/>
</dbReference>